<dbReference type="AlphaFoldDB" id="A0A4Y7JWB2"/>
<keyword evidence="2" id="KW-1185">Reference proteome</keyword>
<name>A0A4Y7JWB2_PAPSO</name>
<accession>A0A4Y7JWB2</accession>
<reference evidence="1 2" key="1">
    <citation type="journal article" date="2018" name="Science">
        <title>The opium poppy genome and morphinan production.</title>
        <authorList>
            <person name="Guo L."/>
            <person name="Winzer T."/>
            <person name="Yang X."/>
            <person name="Li Y."/>
            <person name="Ning Z."/>
            <person name="He Z."/>
            <person name="Teodor R."/>
            <person name="Lu Y."/>
            <person name="Bowser T.A."/>
            <person name="Graham I.A."/>
            <person name="Ye K."/>
        </authorList>
    </citation>
    <scope>NUCLEOTIDE SEQUENCE [LARGE SCALE GENOMIC DNA]</scope>
    <source>
        <strain evidence="2">cv. HN1</strain>
        <tissue evidence="1">Leaves</tissue>
    </source>
</reference>
<gene>
    <name evidence="1" type="ORF">C5167_025767</name>
</gene>
<sequence length="88" mass="10127">MPIVLCNSPGYQKITTGTLEISQIHVVTWYRHTMQPKTYAGTGDKFIGVPVNRRFIVDEERMKKKMEEKNSKPNPKSAVCTCELPKDW</sequence>
<proteinExistence type="predicted"/>
<evidence type="ECO:0000313" key="1">
    <source>
        <dbReference type="EMBL" id="RZC64009.1"/>
    </source>
</evidence>
<dbReference type="Gramene" id="RZC64009">
    <property type="protein sequence ID" value="RZC64009"/>
    <property type="gene ID" value="C5167_025767"/>
</dbReference>
<evidence type="ECO:0000313" key="2">
    <source>
        <dbReference type="Proteomes" id="UP000316621"/>
    </source>
</evidence>
<dbReference type="Proteomes" id="UP000316621">
    <property type="component" value="Chromosome 5"/>
</dbReference>
<organism evidence="1 2">
    <name type="scientific">Papaver somniferum</name>
    <name type="common">Opium poppy</name>
    <dbReference type="NCBI Taxonomy" id="3469"/>
    <lineage>
        <taxon>Eukaryota</taxon>
        <taxon>Viridiplantae</taxon>
        <taxon>Streptophyta</taxon>
        <taxon>Embryophyta</taxon>
        <taxon>Tracheophyta</taxon>
        <taxon>Spermatophyta</taxon>
        <taxon>Magnoliopsida</taxon>
        <taxon>Ranunculales</taxon>
        <taxon>Papaveraceae</taxon>
        <taxon>Papaveroideae</taxon>
        <taxon>Papaver</taxon>
    </lineage>
</organism>
<dbReference type="EMBL" id="CM010719">
    <property type="protein sequence ID" value="RZC64009.1"/>
    <property type="molecule type" value="Genomic_DNA"/>
</dbReference>
<protein>
    <submittedName>
        <fullName evidence="1">Uncharacterized protein</fullName>
    </submittedName>
</protein>